<dbReference type="CDD" id="cd08071">
    <property type="entry name" value="MPN_DUF2466"/>
    <property type="match status" value="1"/>
</dbReference>
<dbReference type="GO" id="GO:0008237">
    <property type="term" value="F:metallopeptidase activity"/>
    <property type="evidence" value="ECO:0007669"/>
    <property type="project" value="UniProtKB-KW"/>
</dbReference>
<dbReference type="RefSeq" id="WP_008515482.1">
    <property type="nucleotide sequence ID" value="NZ_ACJM01000004.1"/>
</dbReference>
<reference evidence="9 10" key="1">
    <citation type="submission" date="2009-02" db="EMBL/GenBank/DDBJ databases">
        <title>Sequencing of the draft genome and assembly of Dethiobacter alkaliphilus AHT 1.</title>
        <authorList>
            <consortium name="US DOE Joint Genome Institute (JGI-PGF)"/>
            <person name="Lucas S."/>
            <person name="Copeland A."/>
            <person name="Lapidus A."/>
            <person name="Glavina del Rio T."/>
            <person name="Dalin E."/>
            <person name="Tice H."/>
            <person name="Bruce D."/>
            <person name="Goodwin L."/>
            <person name="Pitluck S."/>
            <person name="Larimer F."/>
            <person name="Land M.L."/>
            <person name="Hauser L."/>
            <person name="Muyzer G."/>
        </authorList>
    </citation>
    <scope>NUCLEOTIDE SEQUENCE [LARGE SCALE GENOMIC DNA]</scope>
    <source>
        <strain evidence="9 10">AHT 1</strain>
    </source>
</reference>
<protein>
    <submittedName>
        <fullName evidence="9">DNA repair protein RadC</fullName>
    </submittedName>
</protein>
<sequence>MTSRRLTIKDLPPSERPRERLLANGTPSLSDADLIAILIRSGTREETAVQLAERVLLNVGGLQELPRCGADDILSIKGLGPAKAVTILAAAELAKRLSSRLRHESVTVSSPGDAAGLVMEEMRHNLREHFRAIMLDTKNKVLGIEEISIGSLNTSLVHPREVFRPAIRKACASIILIHNHPSGDPTPSREDLDVTRRLREAGRLIGIEILDHIIIGDGKFISFREKGLLSSD</sequence>
<comment type="similarity">
    <text evidence="1 7">Belongs to the UPF0758 family.</text>
</comment>
<keyword evidence="5" id="KW-0862">Zinc</keyword>
<proteinExistence type="inferred from homology"/>
<accession>C0GEW5</accession>
<dbReference type="NCBIfam" id="NF000642">
    <property type="entry name" value="PRK00024.1"/>
    <property type="match status" value="1"/>
</dbReference>
<name>C0GEW5_DETAL</name>
<dbReference type="STRING" id="555088.DealDRAFT_1024"/>
<dbReference type="Proteomes" id="UP000006443">
    <property type="component" value="Unassembled WGS sequence"/>
</dbReference>
<keyword evidence="6" id="KW-0482">Metalloprotease</keyword>
<dbReference type="NCBIfam" id="TIGR00608">
    <property type="entry name" value="radc"/>
    <property type="match status" value="1"/>
</dbReference>
<evidence type="ECO:0000259" key="8">
    <source>
        <dbReference type="PROSITE" id="PS50249"/>
    </source>
</evidence>
<dbReference type="InterPro" id="IPR001405">
    <property type="entry name" value="UPF0758"/>
</dbReference>
<keyword evidence="3" id="KW-0479">Metal-binding</keyword>
<evidence type="ECO:0000256" key="1">
    <source>
        <dbReference type="ARBA" id="ARBA00010243"/>
    </source>
</evidence>
<dbReference type="Pfam" id="PF04002">
    <property type="entry name" value="RadC"/>
    <property type="match status" value="1"/>
</dbReference>
<dbReference type="Pfam" id="PF20582">
    <property type="entry name" value="UPF0758_N"/>
    <property type="match status" value="1"/>
</dbReference>
<evidence type="ECO:0000256" key="2">
    <source>
        <dbReference type="ARBA" id="ARBA00022670"/>
    </source>
</evidence>
<dbReference type="PANTHER" id="PTHR30471">
    <property type="entry name" value="DNA REPAIR PROTEIN RADC"/>
    <property type="match status" value="1"/>
</dbReference>
<organism evidence="9 10">
    <name type="scientific">Dethiobacter alkaliphilus AHT 1</name>
    <dbReference type="NCBI Taxonomy" id="555088"/>
    <lineage>
        <taxon>Bacteria</taxon>
        <taxon>Bacillati</taxon>
        <taxon>Bacillota</taxon>
        <taxon>Dethiobacteria</taxon>
        <taxon>Dethiobacterales</taxon>
        <taxon>Dethiobacteraceae</taxon>
        <taxon>Dethiobacter</taxon>
    </lineage>
</organism>
<dbReference type="InterPro" id="IPR020891">
    <property type="entry name" value="UPF0758_CS"/>
</dbReference>
<dbReference type="eggNOG" id="COG2003">
    <property type="taxonomic scope" value="Bacteria"/>
</dbReference>
<dbReference type="AlphaFoldDB" id="C0GEW5"/>
<gene>
    <name evidence="9" type="ORF">DealDRAFT_1024</name>
</gene>
<dbReference type="EMBL" id="ACJM01000004">
    <property type="protein sequence ID" value="EEG78147.1"/>
    <property type="molecule type" value="Genomic_DNA"/>
</dbReference>
<evidence type="ECO:0000256" key="4">
    <source>
        <dbReference type="ARBA" id="ARBA00022801"/>
    </source>
</evidence>
<dbReference type="InterPro" id="IPR037518">
    <property type="entry name" value="MPN"/>
</dbReference>
<keyword evidence="4" id="KW-0378">Hydrolase</keyword>
<keyword evidence="10" id="KW-1185">Reference proteome</keyword>
<evidence type="ECO:0000313" key="9">
    <source>
        <dbReference type="EMBL" id="EEG78147.1"/>
    </source>
</evidence>
<comment type="caution">
    <text evidence="9">The sequence shown here is derived from an EMBL/GenBank/DDBJ whole genome shotgun (WGS) entry which is preliminary data.</text>
</comment>
<evidence type="ECO:0000256" key="3">
    <source>
        <dbReference type="ARBA" id="ARBA00022723"/>
    </source>
</evidence>
<evidence type="ECO:0000256" key="6">
    <source>
        <dbReference type="ARBA" id="ARBA00023049"/>
    </source>
</evidence>
<dbReference type="InterPro" id="IPR025657">
    <property type="entry name" value="RadC_JAB"/>
</dbReference>
<dbReference type="PANTHER" id="PTHR30471:SF3">
    <property type="entry name" value="UPF0758 PROTEIN YEES-RELATED"/>
    <property type="match status" value="1"/>
</dbReference>
<evidence type="ECO:0000256" key="7">
    <source>
        <dbReference type="RuleBase" id="RU003797"/>
    </source>
</evidence>
<dbReference type="GO" id="GO:0006508">
    <property type="term" value="P:proteolysis"/>
    <property type="evidence" value="ECO:0007669"/>
    <property type="project" value="UniProtKB-KW"/>
</dbReference>
<keyword evidence="2" id="KW-0645">Protease</keyword>
<evidence type="ECO:0000256" key="5">
    <source>
        <dbReference type="ARBA" id="ARBA00022833"/>
    </source>
</evidence>
<dbReference type="PROSITE" id="PS50249">
    <property type="entry name" value="MPN"/>
    <property type="match status" value="1"/>
</dbReference>
<dbReference type="PROSITE" id="PS01302">
    <property type="entry name" value="UPF0758"/>
    <property type="match status" value="1"/>
</dbReference>
<dbReference type="Gene3D" id="3.40.140.10">
    <property type="entry name" value="Cytidine Deaminase, domain 2"/>
    <property type="match status" value="1"/>
</dbReference>
<dbReference type="GO" id="GO:0046872">
    <property type="term" value="F:metal ion binding"/>
    <property type="evidence" value="ECO:0007669"/>
    <property type="project" value="UniProtKB-KW"/>
</dbReference>
<dbReference type="OrthoDB" id="9804482at2"/>
<feature type="domain" description="MPN" evidence="8">
    <location>
        <begin position="107"/>
        <end position="229"/>
    </location>
</feature>
<dbReference type="InterPro" id="IPR046778">
    <property type="entry name" value="UPF0758_N"/>
</dbReference>
<evidence type="ECO:0000313" key="10">
    <source>
        <dbReference type="Proteomes" id="UP000006443"/>
    </source>
</evidence>